<evidence type="ECO:0000256" key="1">
    <source>
        <dbReference type="SAM" id="SignalP"/>
    </source>
</evidence>
<evidence type="ECO:0000313" key="2">
    <source>
        <dbReference type="EMBL" id="XDQ15918.1"/>
    </source>
</evidence>
<sequence length="177" mass="19693">MSRLRKPGALRRRRRTLTASTAAAALAGSLVFADTANANWQIPGTDVWVSDTKCTHGEAPNTNGKLQVDVCTRSFDTDDLFQVAPGGVDKRVQFFYVNIFNASSEKSYFISEVDTKNVTQPGLSRKFHVGQWVDPKQQLKVNHGGTLATDKMLGTVWYIGDDKKPYRWVDVGPISYH</sequence>
<keyword evidence="1" id="KW-0732">Signal</keyword>
<dbReference type="AlphaFoldDB" id="A0AB39NEP4"/>
<feature type="chain" id="PRO_5044340086" description="Secreted protein" evidence="1">
    <location>
        <begin position="39"/>
        <end position="177"/>
    </location>
</feature>
<feature type="signal peptide" evidence="1">
    <location>
        <begin position="1"/>
        <end position="38"/>
    </location>
</feature>
<name>A0AB39NEP4_9ACTN</name>
<dbReference type="EMBL" id="CP163432">
    <property type="protein sequence ID" value="XDQ15918.1"/>
    <property type="molecule type" value="Genomic_DNA"/>
</dbReference>
<reference evidence="2" key="1">
    <citation type="submission" date="2024-07" db="EMBL/GenBank/DDBJ databases">
        <authorList>
            <person name="Yu S.T."/>
        </authorList>
    </citation>
    <scope>NUCLEOTIDE SEQUENCE</scope>
    <source>
        <strain evidence="2">R11</strain>
    </source>
</reference>
<dbReference type="RefSeq" id="WP_369275842.1">
    <property type="nucleotide sequence ID" value="NZ_CP163432.1"/>
</dbReference>
<accession>A0AB39NEP4</accession>
<protein>
    <recommendedName>
        <fullName evidence="3">Secreted protein</fullName>
    </recommendedName>
</protein>
<proteinExistence type="predicted"/>
<evidence type="ECO:0008006" key="3">
    <source>
        <dbReference type="Google" id="ProtNLM"/>
    </source>
</evidence>
<gene>
    <name evidence="2" type="ORF">AB5J55_43195</name>
</gene>
<organism evidence="2">
    <name type="scientific">Streptomyces sp. R11</name>
    <dbReference type="NCBI Taxonomy" id="3238625"/>
    <lineage>
        <taxon>Bacteria</taxon>
        <taxon>Bacillati</taxon>
        <taxon>Actinomycetota</taxon>
        <taxon>Actinomycetes</taxon>
        <taxon>Kitasatosporales</taxon>
        <taxon>Streptomycetaceae</taxon>
        <taxon>Streptomyces</taxon>
    </lineage>
</organism>